<organism evidence="2 3">
    <name type="scientific">Schizothecium vesticola</name>
    <dbReference type="NCBI Taxonomy" id="314040"/>
    <lineage>
        <taxon>Eukaryota</taxon>
        <taxon>Fungi</taxon>
        <taxon>Dikarya</taxon>
        <taxon>Ascomycota</taxon>
        <taxon>Pezizomycotina</taxon>
        <taxon>Sordariomycetes</taxon>
        <taxon>Sordariomycetidae</taxon>
        <taxon>Sordariales</taxon>
        <taxon>Schizotheciaceae</taxon>
        <taxon>Schizothecium</taxon>
    </lineage>
</organism>
<feature type="signal peptide" evidence="1">
    <location>
        <begin position="1"/>
        <end position="18"/>
    </location>
</feature>
<dbReference type="Proteomes" id="UP001172155">
    <property type="component" value="Unassembled WGS sequence"/>
</dbReference>
<proteinExistence type="predicted"/>
<feature type="chain" id="PRO_5041239027" description="Secreted protein" evidence="1">
    <location>
        <begin position="19"/>
        <end position="111"/>
    </location>
</feature>
<dbReference type="EMBL" id="JAUKUD010000005">
    <property type="protein sequence ID" value="KAK0743051.1"/>
    <property type="molecule type" value="Genomic_DNA"/>
</dbReference>
<reference evidence="2" key="1">
    <citation type="submission" date="2023-06" db="EMBL/GenBank/DDBJ databases">
        <title>Genome-scale phylogeny and comparative genomics of the fungal order Sordariales.</title>
        <authorList>
            <consortium name="Lawrence Berkeley National Laboratory"/>
            <person name="Hensen N."/>
            <person name="Bonometti L."/>
            <person name="Westerberg I."/>
            <person name="Brannstrom I.O."/>
            <person name="Guillou S."/>
            <person name="Cros-Aarteil S."/>
            <person name="Calhoun S."/>
            <person name="Haridas S."/>
            <person name="Kuo A."/>
            <person name="Mondo S."/>
            <person name="Pangilinan J."/>
            <person name="Riley R."/>
            <person name="LaButti K."/>
            <person name="Andreopoulos B."/>
            <person name="Lipzen A."/>
            <person name="Chen C."/>
            <person name="Yanf M."/>
            <person name="Daum C."/>
            <person name="Ng V."/>
            <person name="Clum A."/>
            <person name="Steindorff A."/>
            <person name="Ohm R."/>
            <person name="Martin F."/>
            <person name="Silar P."/>
            <person name="Natvig D."/>
            <person name="Lalanne C."/>
            <person name="Gautier V."/>
            <person name="Ament-velasquez S.L."/>
            <person name="Kruys A."/>
            <person name="Hutchinson M.I."/>
            <person name="Powell A.J."/>
            <person name="Barry K."/>
            <person name="Miller A.N."/>
            <person name="Grigoriev I.V."/>
            <person name="Debuchy R."/>
            <person name="Gladieux P."/>
            <person name="Thoren M.H."/>
            <person name="Johannesson H."/>
        </authorList>
    </citation>
    <scope>NUCLEOTIDE SEQUENCE</scope>
    <source>
        <strain evidence="2">SMH3187-1</strain>
    </source>
</reference>
<evidence type="ECO:0000313" key="3">
    <source>
        <dbReference type="Proteomes" id="UP001172155"/>
    </source>
</evidence>
<keyword evidence="1" id="KW-0732">Signal</keyword>
<evidence type="ECO:0000256" key="1">
    <source>
        <dbReference type="SAM" id="SignalP"/>
    </source>
</evidence>
<accession>A0AA40EPG0</accession>
<gene>
    <name evidence="2" type="ORF">B0T18DRAFT_414312</name>
</gene>
<protein>
    <recommendedName>
        <fullName evidence="4">Secreted protein</fullName>
    </recommendedName>
</protein>
<evidence type="ECO:0000313" key="2">
    <source>
        <dbReference type="EMBL" id="KAK0743051.1"/>
    </source>
</evidence>
<name>A0AA40EPG0_9PEZI</name>
<sequence>MLFCLRLHLLAFFFSALRLELYEVHKKERLVAGERSAASGLWQEGHAGSLANGSVLWLWLDEAGWGWRTVGWRFGCGGGGMGMVMDHPTRFAWLGFGLSMSLMKPANCLGL</sequence>
<comment type="caution">
    <text evidence="2">The sequence shown here is derived from an EMBL/GenBank/DDBJ whole genome shotgun (WGS) entry which is preliminary data.</text>
</comment>
<keyword evidence="3" id="KW-1185">Reference proteome</keyword>
<evidence type="ECO:0008006" key="4">
    <source>
        <dbReference type="Google" id="ProtNLM"/>
    </source>
</evidence>
<dbReference type="AlphaFoldDB" id="A0AA40EPG0"/>